<feature type="compositionally biased region" description="Low complexity" evidence="1">
    <location>
        <begin position="46"/>
        <end position="59"/>
    </location>
</feature>
<protein>
    <submittedName>
        <fullName evidence="2">Uncharacterized protein</fullName>
    </submittedName>
</protein>
<comment type="caution">
    <text evidence="2">The sequence shown here is derived from an EMBL/GenBank/DDBJ whole genome shotgun (WGS) entry which is preliminary data.</text>
</comment>
<accession>A0AAD4YNZ0</accession>
<keyword evidence="3" id="KW-1185">Reference proteome</keyword>
<dbReference type="Proteomes" id="UP001054821">
    <property type="component" value="Chromosome 8"/>
</dbReference>
<evidence type="ECO:0000313" key="3">
    <source>
        <dbReference type="Proteomes" id="UP001054821"/>
    </source>
</evidence>
<dbReference type="EMBL" id="JAJFAZ020000008">
    <property type="protein sequence ID" value="KAI5316191.1"/>
    <property type="molecule type" value="Genomic_DNA"/>
</dbReference>
<dbReference type="AlphaFoldDB" id="A0AAD4YNZ0"/>
<sequence length="182" mass="20012">MSSDLSGYFKSVLMKVGLGSSSVPKFISCRGSSTSGGESSNAAGAKSNTSSCKTSSSCSSVRSWGEFCHIGGWILYEKLPFFPIYQQSFCDGSDCCSSILIQLIGTNHPSSERYIYFTLREAFEWAELQLLQFEGGRIGCSRGFDGLGIALRAFVLLEQDSSWVRRGLHVCENQICNERSRF</sequence>
<reference evidence="2 3" key="1">
    <citation type="journal article" date="2022" name="G3 (Bethesda)">
        <title>Whole-genome sequence and methylome profiling of the almond [Prunus dulcis (Mill.) D.A. Webb] cultivar 'Nonpareil'.</title>
        <authorList>
            <person name="D'Amico-Willman K.M."/>
            <person name="Ouma W.Z."/>
            <person name="Meulia T."/>
            <person name="Sideli G.M."/>
            <person name="Gradziel T.M."/>
            <person name="Fresnedo-Ramirez J."/>
        </authorList>
    </citation>
    <scope>NUCLEOTIDE SEQUENCE [LARGE SCALE GENOMIC DNA]</scope>
    <source>
        <strain evidence="2">Clone GOH B32 T37-40</strain>
    </source>
</reference>
<organism evidence="2 3">
    <name type="scientific">Prunus dulcis</name>
    <name type="common">Almond</name>
    <name type="synonym">Amygdalus dulcis</name>
    <dbReference type="NCBI Taxonomy" id="3755"/>
    <lineage>
        <taxon>Eukaryota</taxon>
        <taxon>Viridiplantae</taxon>
        <taxon>Streptophyta</taxon>
        <taxon>Embryophyta</taxon>
        <taxon>Tracheophyta</taxon>
        <taxon>Spermatophyta</taxon>
        <taxon>Magnoliopsida</taxon>
        <taxon>eudicotyledons</taxon>
        <taxon>Gunneridae</taxon>
        <taxon>Pentapetalae</taxon>
        <taxon>rosids</taxon>
        <taxon>fabids</taxon>
        <taxon>Rosales</taxon>
        <taxon>Rosaceae</taxon>
        <taxon>Amygdaloideae</taxon>
        <taxon>Amygdaleae</taxon>
        <taxon>Prunus</taxon>
    </lineage>
</organism>
<evidence type="ECO:0000313" key="2">
    <source>
        <dbReference type="EMBL" id="KAI5316191.1"/>
    </source>
</evidence>
<name>A0AAD4YNZ0_PRUDU</name>
<gene>
    <name evidence="2" type="ORF">L3X38_045367</name>
</gene>
<feature type="region of interest" description="Disordered" evidence="1">
    <location>
        <begin position="33"/>
        <end position="59"/>
    </location>
</feature>
<proteinExistence type="predicted"/>
<feature type="compositionally biased region" description="Polar residues" evidence="1">
    <location>
        <begin position="33"/>
        <end position="42"/>
    </location>
</feature>
<evidence type="ECO:0000256" key="1">
    <source>
        <dbReference type="SAM" id="MobiDB-lite"/>
    </source>
</evidence>